<evidence type="ECO:0000259" key="6">
    <source>
        <dbReference type="Pfam" id="PF01782"/>
    </source>
</evidence>
<gene>
    <name evidence="5 8" type="primary">rimM</name>
    <name evidence="8" type="ORF">GCM10007368_17520</name>
</gene>
<keyword evidence="2 5" id="KW-0690">Ribosome biogenesis</keyword>
<dbReference type="InterPro" id="IPR011961">
    <property type="entry name" value="RimM"/>
</dbReference>
<dbReference type="Gene3D" id="2.40.30.60">
    <property type="entry name" value="RimM"/>
    <property type="match status" value="1"/>
</dbReference>
<evidence type="ECO:0000259" key="7">
    <source>
        <dbReference type="Pfam" id="PF24986"/>
    </source>
</evidence>
<dbReference type="NCBIfam" id="TIGR02273">
    <property type="entry name" value="16S_RimM"/>
    <property type="match status" value="1"/>
</dbReference>
<comment type="caution">
    <text evidence="8">The sequence shown here is derived from an EMBL/GenBank/DDBJ whole genome shotgun (WGS) entry which is preliminary data.</text>
</comment>
<dbReference type="SUPFAM" id="SSF50447">
    <property type="entry name" value="Translation proteins"/>
    <property type="match status" value="1"/>
</dbReference>
<dbReference type="HAMAP" id="MF_00014">
    <property type="entry name" value="Ribosome_mat_RimM"/>
    <property type="match status" value="1"/>
</dbReference>
<dbReference type="InterPro" id="IPR002676">
    <property type="entry name" value="RimM_N"/>
</dbReference>
<dbReference type="Pfam" id="PF24986">
    <property type="entry name" value="PRC_RimM"/>
    <property type="match status" value="1"/>
</dbReference>
<dbReference type="Pfam" id="PF01782">
    <property type="entry name" value="RimM"/>
    <property type="match status" value="1"/>
</dbReference>
<dbReference type="Proteomes" id="UP000632535">
    <property type="component" value="Unassembled WGS sequence"/>
</dbReference>
<feature type="domain" description="Ribosome maturation factor RimM PRC barrel" evidence="7">
    <location>
        <begin position="96"/>
        <end position="166"/>
    </location>
</feature>
<keyword evidence="1 5" id="KW-0963">Cytoplasm</keyword>
<dbReference type="PANTHER" id="PTHR33692:SF1">
    <property type="entry name" value="RIBOSOME MATURATION FACTOR RIMM"/>
    <property type="match status" value="1"/>
</dbReference>
<evidence type="ECO:0000256" key="3">
    <source>
        <dbReference type="ARBA" id="ARBA00022552"/>
    </source>
</evidence>
<dbReference type="InterPro" id="IPR056792">
    <property type="entry name" value="PRC_RimM"/>
</dbReference>
<keyword evidence="3 5" id="KW-0698">rRNA processing</keyword>
<sequence length="193" mass="20467">MQLVVARIGRAHGLRGEVALDLRTDTPEERLATGTVLQTDPPATGPLTVTGSRVHQDRWLVTFAEASDRTAAEPLRGVELVVEADDSAEDDAWYPHELQGLRVELEDGTVVGEVVTLEHLPAHDALVVAEPLPTGEVRTLVPFVHAIVPVVDVPAGRVVLTPPGGLLARDADAVVVDRPDDAGRADADAPGEE</sequence>
<dbReference type="RefSeq" id="WP_188523305.1">
    <property type="nucleotide sequence ID" value="NZ_BMDG01000005.1"/>
</dbReference>
<proteinExistence type="inferred from homology"/>
<dbReference type="InterPro" id="IPR009000">
    <property type="entry name" value="Transl_B-barrel_sf"/>
</dbReference>
<keyword evidence="9" id="KW-1185">Reference proteome</keyword>
<protein>
    <recommendedName>
        <fullName evidence="5">Ribosome maturation factor RimM</fullName>
    </recommendedName>
</protein>
<evidence type="ECO:0000256" key="1">
    <source>
        <dbReference type="ARBA" id="ARBA00022490"/>
    </source>
</evidence>
<feature type="domain" description="RimM N-terminal" evidence="6">
    <location>
        <begin position="4"/>
        <end position="85"/>
    </location>
</feature>
<reference evidence="9" key="1">
    <citation type="journal article" date="2019" name="Int. J. Syst. Evol. Microbiol.">
        <title>The Global Catalogue of Microorganisms (GCM) 10K type strain sequencing project: providing services to taxonomists for standard genome sequencing and annotation.</title>
        <authorList>
            <consortium name="The Broad Institute Genomics Platform"/>
            <consortium name="The Broad Institute Genome Sequencing Center for Infectious Disease"/>
            <person name="Wu L."/>
            <person name="Ma J."/>
        </authorList>
    </citation>
    <scope>NUCLEOTIDE SEQUENCE [LARGE SCALE GENOMIC DNA]</scope>
    <source>
        <strain evidence="9">CCM 8653</strain>
    </source>
</reference>
<evidence type="ECO:0000313" key="9">
    <source>
        <dbReference type="Proteomes" id="UP000632535"/>
    </source>
</evidence>
<dbReference type="Gene3D" id="2.30.30.240">
    <property type="entry name" value="PRC-barrel domain"/>
    <property type="match status" value="1"/>
</dbReference>
<keyword evidence="4 5" id="KW-0143">Chaperone</keyword>
<comment type="function">
    <text evidence="5">An accessory protein needed during the final step in the assembly of 30S ribosomal subunit, possibly for assembly of the head region. Essential for efficient processing of 16S rRNA. May be needed both before and after RbfA during the maturation of 16S rRNA. It has affinity for free ribosomal 30S subunits but not for 70S ribosomes.</text>
</comment>
<name>A0ABQ2B7U5_9MICO</name>
<accession>A0ABQ2B7U5</accession>
<organism evidence="8 9">
    <name type="scientific">Isoptericola cucumis</name>
    <dbReference type="NCBI Taxonomy" id="1776856"/>
    <lineage>
        <taxon>Bacteria</taxon>
        <taxon>Bacillati</taxon>
        <taxon>Actinomycetota</taxon>
        <taxon>Actinomycetes</taxon>
        <taxon>Micrococcales</taxon>
        <taxon>Promicromonosporaceae</taxon>
        <taxon>Isoptericola</taxon>
    </lineage>
</organism>
<evidence type="ECO:0000313" key="8">
    <source>
        <dbReference type="EMBL" id="GGI07709.1"/>
    </source>
</evidence>
<dbReference type="SUPFAM" id="SSF50346">
    <property type="entry name" value="PRC-barrel domain"/>
    <property type="match status" value="1"/>
</dbReference>
<comment type="subunit">
    <text evidence="5">Binds ribosomal protein uS19.</text>
</comment>
<dbReference type="EMBL" id="BMDG01000005">
    <property type="protein sequence ID" value="GGI07709.1"/>
    <property type="molecule type" value="Genomic_DNA"/>
</dbReference>
<comment type="subcellular location">
    <subcellularLocation>
        <location evidence="5">Cytoplasm</location>
    </subcellularLocation>
</comment>
<evidence type="ECO:0000256" key="5">
    <source>
        <dbReference type="HAMAP-Rule" id="MF_00014"/>
    </source>
</evidence>
<evidence type="ECO:0000256" key="4">
    <source>
        <dbReference type="ARBA" id="ARBA00023186"/>
    </source>
</evidence>
<comment type="similarity">
    <text evidence="5">Belongs to the RimM family.</text>
</comment>
<dbReference type="PANTHER" id="PTHR33692">
    <property type="entry name" value="RIBOSOME MATURATION FACTOR RIMM"/>
    <property type="match status" value="1"/>
</dbReference>
<comment type="domain">
    <text evidence="5">The PRC barrel domain binds ribosomal protein uS19.</text>
</comment>
<dbReference type="InterPro" id="IPR036976">
    <property type="entry name" value="RimM_N_sf"/>
</dbReference>
<evidence type="ECO:0000256" key="2">
    <source>
        <dbReference type="ARBA" id="ARBA00022517"/>
    </source>
</evidence>
<dbReference type="InterPro" id="IPR011033">
    <property type="entry name" value="PRC_barrel-like_sf"/>
</dbReference>